<dbReference type="Gene3D" id="3.40.50.1240">
    <property type="entry name" value="Phosphoglycerate mutase-like"/>
    <property type="match status" value="1"/>
</dbReference>
<dbReference type="Pfam" id="PF00300">
    <property type="entry name" value="His_Phos_1"/>
    <property type="match status" value="1"/>
</dbReference>
<evidence type="ECO:0000313" key="2">
    <source>
        <dbReference type="EMBL" id="PIN03733.1"/>
    </source>
</evidence>
<proteinExistence type="inferred from homology"/>
<evidence type="ECO:0000313" key="3">
    <source>
        <dbReference type="Proteomes" id="UP000231279"/>
    </source>
</evidence>
<keyword evidence="2" id="KW-0378">Hydrolase</keyword>
<sequence length="183" mass="20330">MLGKVGILSSTILKQRGLLTQPKCIFLCYETFLLRPSLSPLPLGRMTKDPKKEGEEGIGRQQTVVVADRLSRDLKISAVYSFDLKRAFDTAEMIAKSRGKVEVTKVPNLQERYLGDLQGVLFDETNKVNPEAHKVFKSDQDDQEIPGGGESRIKLYQHCTSALQGIAKKHIEFGPNSTPKASL</sequence>
<dbReference type="PANTHER" id="PTHR48100:SF34">
    <property type="entry name" value="PHOSPHOGLYCERATE MUTASE-LIKE PROTEIN 4"/>
    <property type="match status" value="1"/>
</dbReference>
<dbReference type="EC" id="3.1.3.3" evidence="2"/>
<keyword evidence="3" id="KW-1185">Reference proteome</keyword>
<protein>
    <submittedName>
        <fullName evidence="2">Phosphoserine phosphatase</fullName>
        <ecNumber evidence="2">3.1.3.3</ecNumber>
    </submittedName>
</protein>
<reference evidence="3" key="1">
    <citation type="journal article" date="2018" name="Gigascience">
        <title>Genome assembly of the Pink Ipe (Handroanthus impetiginosus, Bignoniaceae), a highly valued, ecologically keystone Neotropical timber forest tree.</title>
        <authorList>
            <person name="Silva-Junior O.B."/>
            <person name="Grattapaglia D."/>
            <person name="Novaes E."/>
            <person name="Collevatti R.G."/>
        </authorList>
    </citation>
    <scope>NUCLEOTIDE SEQUENCE [LARGE SCALE GENOMIC DNA]</scope>
    <source>
        <strain evidence="3">cv. UFG-1</strain>
    </source>
</reference>
<dbReference type="EMBL" id="NKXS01005416">
    <property type="protein sequence ID" value="PIN03733.1"/>
    <property type="molecule type" value="Genomic_DNA"/>
</dbReference>
<accession>A0A2G9GEM0</accession>
<dbReference type="STRING" id="429701.A0A2G9GEM0"/>
<evidence type="ECO:0000256" key="1">
    <source>
        <dbReference type="ARBA" id="ARBA00038362"/>
    </source>
</evidence>
<dbReference type="AlphaFoldDB" id="A0A2G9GEM0"/>
<dbReference type="PANTHER" id="PTHR48100">
    <property type="entry name" value="BROAD-SPECIFICITY PHOSPHATASE YOR283W-RELATED"/>
    <property type="match status" value="1"/>
</dbReference>
<comment type="similarity">
    <text evidence="1">Belongs to the phosphoglycerate mutase family.</text>
</comment>
<dbReference type="InterPro" id="IPR013078">
    <property type="entry name" value="His_Pase_superF_clade-1"/>
</dbReference>
<dbReference type="InterPro" id="IPR050275">
    <property type="entry name" value="PGM_Phosphatase"/>
</dbReference>
<organism evidence="2 3">
    <name type="scientific">Handroanthus impetiginosus</name>
    <dbReference type="NCBI Taxonomy" id="429701"/>
    <lineage>
        <taxon>Eukaryota</taxon>
        <taxon>Viridiplantae</taxon>
        <taxon>Streptophyta</taxon>
        <taxon>Embryophyta</taxon>
        <taxon>Tracheophyta</taxon>
        <taxon>Spermatophyta</taxon>
        <taxon>Magnoliopsida</taxon>
        <taxon>eudicotyledons</taxon>
        <taxon>Gunneridae</taxon>
        <taxon>Pentapetalae</taxon>
        <taxon>asterids</taxon>
        <taxon>lamiids</taxon>
        <taxon>Lamiales</taxon>
        <taxon>Bignoniaceae</taxon>
        <taxon>Crescentiina</taxon>
        <taxon>Tabebuia alliance</taxon>
        <taxon>Handroanthus</taxon>
    </lineage>
</organism>
<dbReference type="CDD" id="cd07067">
    <property type="entry name" value="HP_PGM_like"/>
    <property type="match status" value="1"/>
</dbReference>
<dbReference type="SUPFAM" id="SSF53254">
    <property type="entry name" value="Phosphoglycerate mutase-like"/>
    <property type="match status" value="1"/>
</dbReference>
<dbReference type="Proteomes" id="UP000231279">
    <property type="component" value="Unassembled WGS sequence"/>
</dbReference>
<comment type="caution">
    <text evidence="2">The sequence shown here is derived from an EMBL/GenBank/DDBJ whole genome shotgun (WGS) entry which is preliminary data.</text>
</comment>
<dbReference type="InterPro" id="IPR029033">
    <property type="entry name" value="His_PPase_superfam"/>
</dbReference>
<dbReference type="GO" id="GO:0016791">
    <property type="term" value="F:phosphatase activity"/>
    <property type="evidence" value="ECO:0007669"/>
    <property type="project" value="TreeGrafter"/>
</dbReference>
<dbReference type="GO" id="GO:0005829">
    <property type="term" value="C:cytosol"/>
    <property type="evidence" value="ECO:0007669"/>
    <property type="project" value="TreeGrafter"/>
</dbReference>
<dbReference type="OrthoDB" id="354304at2759"/>
<gene>
    <name evidence="2" type="ORF">CDL12_23738</name>
</gene>
<name>A0A2G9GEM0_9LAMI</name>